<dbReference type="SUPFAM" id="SSF54427">
    <property type="entry name" value="NTF2-like"/>
    <property type="match status" value="1"/>
</dbReference>
<dbReference type="InterPro" id="IPR037401">
    <property type="entry name" value="SnoaL-like"/>
</dbReference>
<dbReference type="PANTHER" id="PTHR34957">
    <property type="entry name" value="NUCLEAR TRANSPORT FACTOR 2 (NTF2) FAMILY PROTEIN"/>
    <property type="match status" value="1"/>
</dbReference>
<dbReference type="Gene3D" id="3.10.450.50">
    <property type="match status" value="1"/>
</dbReference>
<protein>
    <submittedName>
        <fullName evidence="2">Ketosteroid isomerase-like protein</fullName>
    </submittedName>
</protein>
<gene>
    <name evidence="2" type="ORF">EV190_101548</name>
</gene>
<name>A0A4R6V4T9_9ACTN</name>
<dbReference type="PANTHER" id="PTHR34957:SF1">
    <property type="entry name" value="NUCLEAR TRANSPORT FACTOR 2 (NTF2) FAMILY PROTEIN"/>
    <property type="match status" value="1"/>
</dbReference>
<dbReference type="GO" id="GO:0016853">
    <property type="term" value="F:isomerase activity"/>
    <property type="evidence" value="ECO:0007669"/>
    <property type="project" value="UniProtKB-KW"/>
</dbReference>
<accession>A0A4R6V4T9</accession>
<dbReference type="InterPro" id="IPR032710">
    <property type="entry name" value="NTF2-like_dom_sf"/>
</dbReference>
<proteinExistence type="predicted"/>
<evidence type="ECO:0000313" key="2">
    <source>
        <dbReference type="EMBL" id="TDQ55223.1"/>
    </source>
</evidence>
<sequence>MKSRQEIVDRVAEANAEFYQAIETGDIDLMDRVWANEDQAPDLVCVNPGWPMLRGRAEIMRAWSLVMANIPYIQYVLTETHVGVDGEIAMVTCEENVLTAEEDNPGFVAGGQVVTTNLFVRTEQGWRLWSHHASPVMLEEDEGTDD</sequence>
<keyword evidence="2" id="KW-0413">Isomerase</keyword>
<dbReference type="Proteomes" id="UP000295281">
    <property type="component" value="Unassembled WGS sequence"/>
</dbReference>
<reference evidence="2 3" key="1">
    <citation type="submission" date="2019-03" db="EMBL/GenBank/DDBJ databases">
        <title>Genomic Encyclopedia of Type Strains, Phase IV (KMG-IV): sequencing the most valuable type-strain genomes for metagenomic binning, comparative biology and taxonomic classification.</title>
        <authorList>
            <person name="Goeker M."/>
        </authorList>
    </citation>
    <scope>NUCLEOTIDE SEQUENCE [LARGE SCALE GENOMIC DNA]</scope>
    <source>
        <strain evidence="2 3">DSM 46770</strain>
    </source>
</reference>
<comment type="caution">
    <text evidence="2">The sequence shown here is derived from an EMBL/GenBank/DDBJ whole genome shotgun (WGS) entry which is preliminary data.</text>
</comment>
<dbReference type="AlphaFoldDB" id="A0A4R6V4T9"/>
<keyword evidence="3" id="KW-1185">Reference proteome</keyword>
<evidence type="ECO:0000313" key="3">
    <source>
        <dbReference type="Proteomes" id="UP000295281"/>
    </source>
</evidence>
<dbReference type="RefSeq" id="WP_133739777.1">
    <property type="nucleotide sequence ID" value="NZ_SNYN01000001.1"/>
</dbReference>
<dbReference type="EMBL" id="SNYN01000001">
    <property type="protein sequence ID" value="TDQ55223.1"/>
    <property type="molecule type" value="Genomic_DNA"/>
</dbReference>
<evidence type="ECO:0000259" key="1">
    <source>
        <dbReference type="Pfam" id="PF13474"/>
    </source>
</evidence>
<organism evidence="2 3">
    <name type="scientific">Actinorugispora endophytica</name>
    <dbReference type="NCBI Taxonomy" id="1605990"/>
    <lineage>
        <taxon>Bacteria</taxon>
        <taxon>Bacillati</taxon>
        <taxon>Actinomycetota</taxon>
        <taxon>Actinomycetes</taxon>
        <taxon>Streptosporangiales</taxon>
        <taxon>Nocardiopsidaceae</taxon>
        <taxon>Actinorugispora</taxon>
    </lineage>
</organism>
<feature type="domain" description="SnoaL-like" evidence="1">
    <location>
        <begin position="11"/>
        <end position="136"/>
    </location>
</feature>
<dbReference type="Pfam" id="PF13474">
    <property type="entry name" value="SnoaL_3"/>
    <property type="match status" value="1"/>
</dbReference>
<dbReference type="OrthoDB" id="9786718at2"/>